<accession>A0AAJ7U3L8</accession>
<evidence type="ECO:0000256" key="2">
    <source>
        <dbReference type="ARBA" id="ARBA00022490"/>
    </source>
</evidence>
<evidence type="ECO:0000313" key="7">
    <source>
        <dbReference type="Proteomes" id="UP001318040"/>
    </source>
</evidence>
<keyword evidence="4" id="KW-0175">Coiled coil</keyword>
<feature type="compositionally biased region" description="Polar residues" evidence="5">
    <location>
        <begin position="1614"/>
        <end position="1623"/>
    </location>
</feature>
<dbReference type="PANTHER" id="PTHR21553">
    <property type="entry name" value="ALMS1-RELATED"/>
    <property type="match status" value="1"/>
</dbReference>
<protein>
    <submittedName>
        <fullName evidence="8">Mucin-19-like isoform X2</fullName>
    </submittedName>
</protein>
<feature type="region of interest" description="Disordered" evidence="5">
    <location>
        <begin position="376"/>
        <end position="414"/>
    </location>
</feature>
<feature type="compositionally biased region" description="Low complexity" evidence="5">
    <location>
        <begin position="1258"/>
        <end position="1302"/>
    </location>
</feature>
<feature type="region of interest" description="Disordered" evidence="5">
    <location>
        <begin position="945"/>
        <end position="984"/>
    </location>
</feature>
<gene>
    <name evidence="8" type="primary">LOC116952619</name>
</gene>
<keyword evidence="2" id="KW-0963">Cytoplasm</keyword>
<feature type="compositionally biased region" description="Polar residues" evidence="5">
    <location>
        <begin position="1829"/>
        <end position="1846"/>
    </location>
</feature>
<feature type="region of interest" description="Disordered" evidence="5">
    <location>
        <begin position="1875"/>
        <end position="1913"/>
    </location>
</feature>
<feature type="region of interest" description="Disordered" evidence="5">
    <location>
        <begin position="431"/>
        <end position="452"/>
    </location>
</feature>
<feature type="compositionally biased region" description="Basic and acidic residues" evidence="5">
    <location>
        <begin position="1491"/>
        <end position="1500"/>
    </location>
</feature>
<name>A0AAJ7U3L8_PETMA</name>
<dbReference type="PANTHER" id="PTHR21553:SF26">
    <property type="entry name" value="ALMS MOTIF DOMAIN-CONTAINING PROTEIN"/>
    <property type="match status" value="1"/>
</dbReference>
<reference evidence="8" key="1">
    <citation type="submission" date="2025-08" db="UniProtKB">
        <authorList>
            <consortium name="RefSeq"/>
        </authorList>
    </citation>
    <scope>IDENTIFICATION</scope>
    <source>
        <tissue evidence="8">Sperm</tissue>
    </source>
</reference>
<evidence type="ECO:0000256" key="4">
    <source>
        <dbReference type="SAM" id="Coils"/>
    </source>
</evidence>
<feature type="compositionally biased region" description="Low complexity" evidence="5">
    <location>
        <begin position="682"/>
        <end position="696"/>
    </location>
</feature>
<feature type="compositionally biased region" description="Polar residues" evidence="5">
    <location>
        <begin position="1522"/>
        <end position="1542"/>
    </location>
</feature>
<comment type="subcellular location">
    <subcellularLocation>
        <location evidence="1">Cytoplasm</location>
        <location evidence="1">Cytoskeleton</location>
        <location evidence="1">Microtubule organizing center</location>
        <location evidence="1">Centrosome</location>
    </subcellularLocation>
</comment>
<feature type="compositionally biased region" description="Basic and acidic residues" evidence="5">
    <location>
        <begin position="1895"/>
        <end position="1905"/>
    </location>
</feature>
<feature type="compositionally biased region" description="Polar residues" evidence="5">
    <location>
        <begin position="1588"/>
        <end position="1605"/>
    </location>
</feature>
<dbReference type="Pfam" id="PF15309">
    <property type="entry name" value="ALMS_motif"/>
    <property type="match status" value="1"/>
</dbReference>
<proteinExistence type="predicted"/>
<dbReference type="GO" id="GO:0005829">
    <property type="term" value="C:cytosol"/>
    <property type="evidence" value="ECO:0007669"/>
    <property type="project" value="TreeGrafter"/>
</dbReference>
<sequence>MKRKVARSRKLRLSPNEEALLMKAEYERRRKLRLQQVREQERRIASRVREDVKQSHEQQVQQLTEELCVEWHRAQRERARVLERIYAANVDAIGEGHRHAKENEPDLAAMASAVAEQQSRAVERHRGALRELRVQRERQSNESNRLLRVRREVLGVERERAAVVAKLPPPQPEPLERLAKKRSTLVKMYDVECFSQTHYHLLEPCADREIDTQQVNARAAAAEEEQRLRTLQEQTEREAKEKSEKARLRGSHALRMVLLQQDRDRLMQELEVKQQGDWRRRRQTVSQLPTGLFDPPHRRIEIRQEQQRDMEEAFEDLYAGGARLRADPCLRPDPDPLPAPSVCTQDEEVEEVDIAGHPDHSGLVIRETELESEVALVGEEEEEPTAGPSTAHPETNKAAGGEGVEGPRRPTQKALSRLLGRINSQREQWLSRAQAGPTQPVDPPKGPSWMEAEDESVVAGAVSIVRPRERLDTRQMPTTQRHQQLSDGAGIQASLLEEQKRQQLLLLEQLEQQKRELEARLEQERSELEAPEVRAHTWLSGRIPPASRVEVKAPEPGRLDREARGMDDVAQEEQGERAATLPRALHSLDTTLRGALEPALSRPDERTLAVRLHQQWLVQQNRMHQQSVEDARERLKEYQEVLKKRYSAIFSSAPPTAQPVAIPSPPVAAAAAPPSLPVSGPPRVAAPAAGASPLAPDRTVGASPSGAEASRAAMFLDRQLTGTDRPCVDTSLLPSPRPAAPSLPLSTAASPVELSFEGRVPASPSRPRQAQLASFVPAAFPLGKPRQQSRVTVPGAEPPRRQTQSDARAQVARGTTALWRGLLEPPTAVELTNPKQLVPFEGKSSTMPESTSRGMLNFEPDEGGAAAPSVGPRGRAVPSWLAGHWNSLAGRAALPTELEAPSPVDSNPPWPAESAPRPWDARKLPAMPTHKWEGEGEVQRWTQGARQDEEGEGGVWSSNEGVQQQRDLSRSTEEIGVGGERPEAAWEHSELAQRYDLMSSLFRALEGPGSAKIPERSHPQELDHIGEEATERGAFNCLSEGEPLPAAVPLLSGAGGLAVGVDSVFHLGRPVRERPPVARSRLGLLGLIEQHELSAIQEVDTPRSDKQRSALGLGGSLLEATADSEFGASCRERLRFSGALGEDEVEELGEDNSYRDGRLEASSRVSAEGRPRSYSPGDSVYGDGGDGRNWRDVLLAPSSSTWDGSTQSPAVPPGISADVSLGMPSFFNGSRLPHTEASPSYMEWQTPAEARASLGKHAASSPSASPPSAESPASSESLATTSPALGAISSGSLVSLSSGRLSQETLGEDGAREVWARPAATADGPRGPPATPGSRLGPGGQQGDPDWMLLPHGPHRAAPSEHSSIYEIIAKYTQPKHQQQGAQPSTEPRVAPSHEPLAEHPESTDTWDPSFDAGLDLSRADAGALEFQPLAAGPDYTLDTSSLAGDTRPSQSLALSGTGSGLSRISGTLSDSSCPSASLSSALSVASSHPGHREPQSREPGEDDDPSFRALLPEMTLHDCSLATQDTSSNSTPSGASCSVSSPAGLVVAEGGASDTSHVALGPDEGSSGGSAATLVSVPSRSLPPATGSLQRSCTFAASGETQQPPRGDDDSVSARNTDTTGASDRPSPDASSLPEQALLATDDSPLSEYTLAEHSSSATARSDPELNRADFRACAALSDYGSSFWSLSSDFGGGGSGVPAAAAGGSSRADERVWCELASKREGGAGAGWDVLSSGELGQQEELRRMDSSASWSQNLSLLLAFPGTRVWDSGQETGILEEPELTLVTLTDTESSVQHELSLDVTLEGDTQPPAEDNEVTGRTPGCATDSPGQQQPGPSTSLQSTSEVVVSGCGHSASSLQEAFQRRKQGFIVQSEKRVREARRREQAVPSATAQRARERSGRERAGGAAPTKLVDVPVSSQKCSLKKVGEVKVVTSADRKSAEEEAVKRTARLYERLEEVKNKREAEQRKDVYTRNREKAKAFHQKTLQKLRSKKM</sequence>
<evidence type="ECO:0000256" key="3">
    <source>
        <dbReference type="ARBA" id="ARBA00023212"/>
    </source>
</evidence>
<dbReference type="RefSeq" id="XP_032828046.1">
    <property type="nucleotide sequence ID" value="XM_032972155.1"/>
</dbReference>
<feature type="region of interest" description="Disordered" evidence="5">
    <location>
        <begin position="787"/>
        <end position="810"/>
    </location>
</feature>
<dbReference type="GO" id="GO:0005814">
    <property type="term" value="C:centriole"/>
    <property type="evidence" value="ECO:0007669"/>
    <property type="project" value="TreeGrafter"/>
</dbReference>
<evidence type="ECO:0000256" key="1">
    <source>
        <dbReference type="ARBA" id="ARBA00004300"/>
    </source>
</evidence>
<dbReference type="GO" id="GO:0005813">
    <property type="term" value="C:centrosome"/>
    <property type="evidence" value="ECO:0007669"/>
    <property type="project" value="UniProtKB-SubCell"/>
</dbReference>
<dbReference type="GO" id="GO:0046599">
    <property type="term" value="P:regulation of centriole replication"/>
    <property type="evidence" value="ECO:0007669"/>
    <property type="project" value="TreeGrafter"/>
</dbReference>
<feature type="coiled-coil region" evidence="4">
    <location>
        <begin position="115"/>
        <end position="149"/>
    </location>
</feature>
<feature type="compositionally biased region" description="Polar residues" evidence="5">
    <location>
        <begin position="1375"/>
        <end position="1386"/>
    </location>
</feature>
<feature type="compositionally biased region" description="Basic and acidic residues" evidence="5">
    <location>
        <begin position="1875"/>
        <end position="1886"/>
    </location>
</feature>
<feature type="region of interest" description="Disordered" evidence="5">
    <location>
        <begin position="1802"/>
        <end position="1846"/>
    </location>
</feature>
<organism evidence="7 8">
    <name type="scientific">Petromyzon marinus</name>
    <name type="common">Sea lamprey</name>
    <dbReference type="NCBI Taxonomy" id="7757"/>
    <lineage>
        <taxon>Eukaryota</taxon>
        <taxon>Metazoa</taxon>
        <taxon>Chordata</taxon>
        <taxon>Craniata</taxon>
        <taxon>Vertebrata</taxon>
        <taxon>Cyclostomata</taxon>
        <taxon>Hyperoartia</taxon>
        <taxon>Petromyzontiformes</taxon>
        <taxon>Petromyzontidae</taxon>
        <taxon>Petromyzon</taxon>
    </lineage>
</organism>
<feature type="coiled-coil region" evidence="4">
    <location>
        <begin position="493"/>
        <end position="534"/>
    </location>
</feature>
<feature type="region of interest" description="Disordered" evidence="5">
    <location>
        <begin position="1429"/>
        <end position="1646"/>
    </location>
</feature>
<feature type="compositionally biased region" description="Basic and acidic residues" evidence="5">
    <location>
        <begin position="224"/>
        <end position="247"/>
    </location>
</feature>
<feature type="domain" description="ALMS motif" evidence="6">
    <location>
        <begin position="1857"/>
        <end position="1993"/>
    </location>
</feature>
<feature type="region of interest" description="Disordered" evidence="5">
    <location>
        <begin position="898"/>
        <end position="923"/>
    </location>
</feature>
<keyword evidence="7" id="KW-1185">Reference proteome</keyword>
<feature type="coiled-coil region" evidence="4">
    <location>
        <begin position="1940"/>
        <end position="1970"/>
    </location>
</feature>
<feature type="compositionally biased region" description="Low complexity" evidence="5">
    <location>
        <begin position="1450"/>
        <end position="1488"/>
    </location>
</feature>
<feature type="region of interest" description="Disordered" evidence="5">
    <location>
        <begin position="682"/>
        <end position="706"/>
    </location>
</feature>
<keyword evidence="3" id="KW-0206">Cytoskeleton</keyword>
<feature type="compositionally biased region" description="Polar residues" evidence="5">
    <location>
        <begin position="956"/>
        <end position="966"/>
    </location>
</feature>
<dbReference type="InterPro" id="IPR029299">
    <property type="entry name" value="ALMS_motif"/>
</dbReference>
<dbReference type="Proteomes" id="UP001318040">
    <property type="component" value="Chromosome 47"/>
</dbReference>
<feature type="compositionally biased region" description="Polar residues" evidence="5">
    <location>
        <begin position="1197"/>
        <end position="1209"/>
    </location>
</feature>
<feature type="region of interest" description="Disordered" evidence="5">
    <location>
        <begin position="1160"/>
        <end position="1415"/>
    </location>
</feature>
<feature type="region of interest" description="Disordered" evidence="5">
    <location>
        <begin position="219"/>
        <end position="247"/>
    </location>
</feature>
<evidence type="ECO:0000256" key="5">
    <source>
        <dbReference type="SAM" id="MobiDB-lite"/>
    </source>
</evidence>
<evidence type="ECO:0000313" key="8">
    <source>
        <dbReference type="RefSeq" id="XP_032828046.1"/>
    </source>
</evidence>
<feature type="compositionally biased region" description="Basic and acidic residues" evidence="5">
    <location>
        <begin position="1160"/>
        <end position="1171"/>
    </location>
</feature>
<evidence type="ECO:0000259" key="6">
    <source>
        <dbReference type="Pfam" id="PF15309"/>
    </source>
</evidence>